<dbReference type="Proteomes" id="UP000887159">
    <property type="component" value="Unassembled WGS sequence"/>
</dbReference>
<protein>
    <submittedName>
        <fullName evidence="1">Uncharacterized protein</fullName>
    </submittedName>
</protein>
<sequence>MSRSPRAKSSSGNGGFSCSYHRYRNLCFYGCMCRLRHLTAIQNNEVHLPELSYSLRRGILVAMVTEESRVQILVPLFMQKGLVYVKSVEVQSHRHGVKLEGCGSSVVKVSDHGRHVKSSSPVPLKTSRVGHRCTLNLSRAETSSRWCGVVVRRGKCQLRRRPHHLTMV</sequence>
<dbReference type="AlphaFoldDB" id="A0A8X6WA64"/>
<comment type="caution">
    <text evidence="1">The sequence shown here is derived from an EMBL/GenBank/DDBJ whole genome shotgun (WGS) entry which is preliminary data.</text>
</comment>
<proteinExistence type="predicted"/>
<accession>A0A8X6WA64</accession>
<reference evidence="1" key="1">
    <citation type="submission" date="2020-08" db="EMBL/GenBank/DDBJ databases">
        <title>Multicomponent nature underlies the extraordinary mechanical properties of spider dragline silk.</title>
        <authorList>
            <person name="Kono N."/>
            <person name="Nakamura H."/>
            <person name="Mori M."/>
            <person name="Yoshida Y."/>
            <person name="Ohtoshi R."/>
            <person name="Malay A.D."/>
            <person name="Moran D.A.P."/>
            <person name="Tomita M."/>
            <person name="Numata K."/>
            <person name="Arakawa K."/>
        </authorList>
    </citation>
    <scope>NUCLEOTIDE SEQUENCE</scope>
</reference>
<organism evidence="1 2">
    <name type="scientific">Trichonephila clavipes</name>
    <name type="common">Golden silk orbweaver</name>
    <name type="synonym">Nephila clavipes</name>
    <dbReference type="NCBI Taxonomy" id="2585209"/>
    <lineage>
        <taxon>Eukaryota</taxon>
        <taxon>Metazoa</taxon>
        <taxon>Ecdysozoa</taxon>
        <taxon>Arthropoda</taxon>
        <taxon>Chelicerata</taxon>
        <taxon>Arachnida</taxon>
        <taxon>Araneae</taxon>
        <taxon>Araneomorphae</taxon>
        <taxon>Entelegynae</taxon>
        <taxon>Araneoidea</taxon>
        <taxon>Nephilidae</taxon>
        <taxon>Trichonephila</taxon>
    </lineage>
</organism>
<dbReference type="EMBL" id="BMAU01021394">
    <property type="protein sequence ID" value="GFY30704.1"/>
    <property type="molecule type" value="Genomic_DNA"/>
</dbReference>
<name>A0A8X6WA64_TRICX</name>
<gene>
    <name evidence="1" type="primary">NCL1_37476</name>
    <name evidence="1" type="ORF">TNCV_3118641</name>
</gene>
<evidence type="ECO:0000313" key="2">
    <source>
        <dbReference type="Proteomes" id="UP000887159"/>
    </source>
</evidence>
<keyword evidence="2" id="KW-1185">Reference proteome</keyword>
<evidence type="ECO:0000313" key="1">
    <source>
        <dbReference type="EMBL" id="GFY30704.1"/>
    </source>
</evidence>